<evidence type="ECO:0000313" key="2">
    <source>
        <dbReference type="Proteomes" id="UP001499989"/>
    </source>
</evidence>
<protein>
    <submittedName>
        <fullName evidence="1">Uncharacterized protein</fullName>
    </submittedName>
</protein>
<reference evidence="1 2" key="1">
    <citation type="journal article" date="2019" name="Int. J. Syst. Evol. Microbiol.">
        <title>The Global Catalogue of Microorganisms (GCM) 10K type strain sequencing project: providing services to taxonomists for standard genome sequencing and annotation.</title>
        <authorList>
            <consortium name="The Broad Institute Genomics Platform"/>
            <consortium name="The Broad Institute Genome Sequencing Center for Infectious Disease"/>
            <person name="Wu L."/>
            <person name="Ma J."/>
        </authorList>
    </citation>
    <scope>NUCLEOTIDE SEQUENCE [LARGE SCALE GENOMIC DNA]</scope>
    <source>
        <strain evidence="1 2">JCM 4531</strain>
    </source>
</reference>
<sequence length="204" mass="22385">MPQNLTTQAQFDAFAADVARELGTHCRTAPLPAELQGRARLIVDDDGRALRLVQPEHRNPERLRIYAALPDETQVSAPSIGVTARSARHVAREIVRRLYPMHAEATRQATEISAWQRAEESARRAVAEAVAGALPGARIQEQHRRTLIVWQHNARPQGEHGPVQVDSVCAVVRASGKAVQVDVSGRPDSVLPMLAAFARAHERS</sequence>
<name>A0ABN3TEU3_9ACTN</name>
<dbReference type="EMBL" id="BAAASK010000038">
    <property type="protein sequence ID" value="GAA2702466.1"/>
    <property type="molecule type" value="Genomic_DNA"/>
</dbReference>
<dbReference type="Proteomes" id="UP001499989">
    <property type="component" value="Unassembled WGS sequence"/>
</dbReference>
<gene>
    <name evidence="1" type="ORF">GCM10010310_73270</name>
</gene>
<proteinExistence type="predicted"/>
<evidence type="ECO:0000313" key="1">
    <source>
        <dbReference type="EMBL" id="GAA2702466.1"/>
    </source>
</evidence>
<keyword evidence="2" id="KW-1185">Reference proteome</keyword>
<accession>A0ABN3TEU3</accession>
<dbReference type="RefSeq" id="WP_189285092.1">
    <property type="nucleotide sequence ID" value="NZ_BAAASK010000038.1"/>
</dbReference>
<organism evidence="1 2">
    <name type="scientific">Streptomyces violaceolatus</name>
    <dbReference type="NCBI Taxonomy" id="67378"/>
    <lineage>
        <taxon>Bacteria</taxon>
        <taxon>Bacillati</taxon>
        <taxon>Actinomycetota</taxon>
        <taxon>Actinomycetes</taxon>
        <taxon>Kitasatosporales</taxon>
        <taxon>Streptomycetaceae</taxon>
        <taxon>Streptomyces</taxon>
        <taxon>Streptomyces violaceoruber group</taxon>
    </lineage>
</organism>
<comment type="caution">
    <text evidence="1">The sequence shown here is derived from an EMBL/GenBank/DDBJ whole genome shotgun (WGS) entry which is preliminary data.</text>
</comment>